<dbReference type="eggNOG" id="ENOG5030N05">
    <property type="taxonomic scope" value="Bacteria"/>
</dbReference>
<dbReference type="AlphaFoldDB" id="R7Z9K9"/>
<dbReference type="OrthoDB" id="2738368at2"/>
<dbReference type="RefSeq" id="WP_010860852.1">
    <property type="nucleotide sequence ID" value="NZ_KB933404.1"/>
</dbReference>
<dbReference type="EMBL" id="AQPX01000029">
    <property type="protein sequence ID" value="EON70704.1"/>
    <property type="molecule type" value="Genomic_DNA"/>
</dbReference>
<evidence type="ECO:0000313" key="1">
    <source>
        <dbReference type="EMBL" id="EON70704.1"/>
    </source>
</evidence>
<protein>
    <submittedName>
        <fullName evidence="1">Uncharacterized protein</fullName>
    </submittedName>
</protein>
<dbReference type="HOGENOM" id="CLU_188354_0_0_9"/>
<accession>R7Z9K9</accession>
<sequence>MRIVGLVCYFLGLFYGVEPALEEFTADEPSSQFSDVDKQQTPIKETVENAKVCAHYPTYTVCKALPEK</sequence>
<gene>
    <name evidence="1" type="ORF">H131_19737</name>
</gene>
<evidence type="ECO:0000313" key="2">
    <source>
        <dbReference type="Proteomes" id="UP000013911"/>
    </source>
</evidence>
<dbReference type="PATRIC" id="fig|1285586.5.peg.4108"/>
<proteinExistence type="predicted"/>
<organism evidence="1 2">
    <name type="scientific">Lysinibacillus sphaericus OT4b.31</name>
    <dbReference type="NCBI Taxonomy" id="1285586"/>
    <lineage>
        <taxon>Bacteria</taxon>
        <taxon>Bacillati</taxon>
        <taxon>Bacillota</taxon>
        <taxon>Bacilli</taxon>
        <taxon>Bacillales</taxon>
        <taxon>Bacillaceae</taxon>
        <taxon>Lysinibacillus</taxon>
    </lineage>
</organism>
<comment type="caution">
    <text evidence="1">The sequence shown here is derived from an EMBL/GenBank/DDBJ whole genome shotgun (WGS) entry which is preliminary data.</text>
</comment>
<dbReference type="Proteomes" id="UP000013911">
    <property type="component" value="Unassembled WGS sequence"/>
</dbReference>
<name>R7Z9K9_LYSSH</name>
<reference evidence="1 2" key="1">
    <citation type="submission" date="2013-04" db="EMBL/GenBank/DDBJ databases">
        <title>Draft genome of the heavy metal tolerant bacterium Lysinibacillus sphaericus strain OT4b.31.</title>
        <authorList>
            <person name="Pena-Montenegro T.D."/>
            <person name="Dussan J."/>
        </authorList>
    </citation>
    <scope>NUCLEOTIDE SEQUENCE [LARGE SCALE GENOMIC DNA]</scope>
    <source>
        <strain evidence="1 2">OT4b.31</strain>
    </source>
</reference>